<dbReference type="OrthoDB" id="2871129at2"/>
<dbReference type="RefSeq" id="WP_126296348.1">
    <property type="nucleotide sequence ID" value="NZ_CP155468.1"/>
</dbReference>
<gene>
    <name evidence="2" type="ORF">EKG35_20155</name>
</gene>
<dbReference type="EMBL" id="RXNR01000120">
    <property type="protein sequence ID" value="RTQ86382.1"/>
    <property type="molecule type" value="Genomic_DNA"/>
</dbReference>
<dbReference type="Proteomes" id="UP000276349">
    <property type="component" value="Unassembled WGS sequence"/>
</dbReference>
<keyword evidence="3" id="KW-1185">Reference proteome</keyword>
<comment type="caution">
    <text evidence="2">The sequence shown here is derived from an EMBL/GenBank/DDBJ whole genome shotgun (WGS) entry which is preliminary data.</text>
</comment>
<dbReference type="AlphaFoldDB" id="A0A431UBR7"/>
<keyword evidence="1" id="KW-1133">Transmembrane helix</keyword>
<protein>
    <recommendedName>
        <fullName evidence="4">DUF4367 domain-containing protein</fullName>
    </recommendedName>
</protein>
<feature type="transmembrane region" description="Helical" evidence="1">
    <location>
        <begin position="57"/>
        <end position="75"/>
    </location>
</feature>
<accession>A0A431UBR7</accession>
<reference evidence="2 3" key="1">
    <citation type="submission" date="2018-12" db="EMBL/GenBank/DDBJ databases">
        <authorList>
            <person name="Yu L."/>
        </authorList>
    </citation>
    <scope>NUCLEOTIDE SEQUENCE [LARGE SCALE GENOMIC DNA]</scope>
    <source>
        <strain evidence="2 3">S5H2222</strain>
    </source>
</reference>
<name>A0A431UBR7_9BACI</name>
<evidence type="ECO:0000256" key="1">
    <source>
        <dbReference type="SAM" id="Phobius"/>
    </source>
</evidence>
<organism evidence="2 3">
    <name type="scientific">Lysinibacillus telephonicus</name>
    <dbReference type="NCBI Taxonomy" id="1714840"/>
    <lineage>
        <taxon>Bacteria</taxon>
        <taxon>Bacillati</taxon>
        <taxon>Bacillota</taxon>
        <taxon>Bacilli</taxon>
        <taxon>Bacillales</taxon>
        <taxon>Bacillaceae</taxon>
        <taxon>Lysinibacillus</taxon>
    </lineage>
</organism>
<evidence type="ECO:0000313" key="2">
    <source>
        <dbReference type="EMBL" id="RTQ86382.1"/>
    </source>
</evidence>
<keyword evidence="1" id="KW-0812">Transmembrane</keyword>
<proteinExistence type="predicted"/>
<evidence type="ECO:0008006" key="4">
    <source>
        <dbReference type="Google" id="ProtNLM"/>
    </source>
</evidence>
<keyword evidence="1" id="KW-0472">Membrane</keyword>
<evidence type="ECO:0000313" key="3">
    <source>
        <dbReference type="Proteomes" id="UP000276349"/>
    </source>
</evidence>
<sequence>MENFEREIKEALHNHTNYVLSEKKEIWDRIESQLNLKEKDNIKKSRTAKKRKIKNKLIGIGVIAAVIIFAFSILSTNTGQAIVNQVLKYFEPEKKVVNEIEGKPEEHEVILQDRSDYIIYIDEERYKLVNEKGFDIIVPKIPLEERYPEVSMSILQVVDKTPGQLAAQYTEKLNNTFQTVKEIETVTEPVNGLLVSAIDGNEWDSPVNKVYIISNGKNGSFVFDLKYFLEAAEGHGARFYYMLEEFEIVEK</sequence>